<evidence type="ECO:0000256" key="2">
    <source>
        <dbReference type="ARBA" id="ARBA00022729"/>
    </source>
</evidence>
<dbReference type="Pfam" id="PF00561">
    <property type="entry name" value="Abhydrolase_1"/>
    <property type="match status" value="1"/>
</dbReference>
<keyword evidence="2 7" id="KW-0732">Signal</keyword>
<proteinExistence type="inferred from homology"/>
<protein>
    <recommendedName>
        <fullName evidence="8">AB hydrolase-1 domain-containing protein</fullName>
    </recommendedName>
</protein>
<keyword evidence="10" id="KW-1185">Reference proteome</keyword>
<dbReference type="FunFam" id="3.40.50.1820:FF:000057">
    <property type="entry name" value="Lipase"/>
    <property type="match status" value="1"/>
</dbReference>
<dbReference type="InterPro" id="IPR000073">
    <property type="entry name" value="AB_hydrolase_1"/>
</dbReference>
<evidence type="ECO:0000256" key="5">
    <source>
        <dbReference type="ARBA" id="ARBA00023098"/>
    </source>
</evidence>
<dbReference type="GO" id="GO:0016787">
    <property type="term" value="F:hydrolase activity"/>
    <property type="evidence" value="ECO:0007669"/>
    <property type="project" value="UniProtKB-KW"/>
</dbReference>
<reference evidence="9" key="2">
    <citation type="submission" date="2022-10" db="EMBL/GenBank/DDBJ databases">
        <authorList>
            <consortium name="ENA_rothamsted_submissions"/>
            <consortium name="culmorum"/>
            <person name="King R."/>
        </authorList>
    </citation>
    <scope>NUCLEOTIDE SEQUENCE</scope>
</reference>
<evidence type="ECO:0000256" key="6">
    <source>
        <dbReference type="ARBA" id="ARBA00023180"/>
    </source>
</evidence>
<sequence length="412" mass="46933">MSRFASLLLLIIYLSYVLAIKTCETFSDYYKIASDKCFDNPDAGAPPLEILRRWGCHAAEYNVTTKDGYQISIIRAWPTHITQPIPIVMGHGIYMNSLGFISMFNKTIAYNLIQEGYDVYLINFRGTLFSTGHTNMTQSDYDYWMYSFHEMGICSTLTALDLVARISGKPKSIYIGYSMGTTAMFVYSTLYPTEASERLAGVIALAPVANVTEIRSIVSYFAPFWRFPIKPIAKLLFNGILLPRNEAINRFCAYGPIPIFLCYASRVLIFGPDFKSLDPLYRPVTNINHPDVIAANVIEHYWQCYKTRRFIQYDHGAEENLIQYGSVIPPDYPIEDIRTPMSFFVADNDWIAEEHNALATYNMIPSQYRCGYIVSSNKEFSHDDVITSRYVFKDLIQGVLAKVQQMKSGLCS</sequence>
<comment type="similarity">
    <text evidence="1">Belongs to the AB hydrolase superfamily. Lipase family.</text>
</comment>
<evidence type="ECO:0000256" key="3">
    <source>
        <dbReference type="ARBA" id="ARBA00022801"/>
    </source>
</evidence>
<keyword evidence="5" id="KW-0443">Lipid metabolism</keyword>
<dbReference type="InterPro" id="IPR029058">
    <property type="entry name" value="AB_hydrolase_fold"/>
</dbReference>
<evidence type="ECO:0000313" key="9">
    <source>
        <dbReference type="EMBL" id="CAG9815304.1"/>
    </source>
</evidence>
<keyword evidence="4" id="KW-0442">Lipid degradation</keyword>
<reference evidence="9" key="1">
    <citation type="submission" date="2022-01" db="EMBL/GenBank/DDBJ databases">
        <authorList>
            <person name="King R."/>
        </authorList>
    </citation>
    <scope>NUCLEOTIDE SEQUENCE</scope>
</reference>
<organism evidence="9 10">
    <name type="scientific">Phaedon cochleariae</name>
    <name type="common">Mustard beetle</name>
    <dbReference type="NCBI Taxonomy" id="80249"/>
    <lineage>
        <taxon>Eukaryota</taxon>
        <taxon>Metazoa</taxon>
        <taxon>Ecdysozoa</taxon>
        <taxon>Arthropoda</taxon>
        <taxon>Hexapoda</taxon>
        <taxon>Insecta</taxon>
        <taxon>Pterygota</taxon>
        <taxon>Neoptera</taxon>
        <taxon>Endopterygota</taxon>
        <taxon>Coleoptera</taxon>
        <taxon>Polyphaga</taxon>
        <taxon>Cucujiformia</taxon>
        <taxon>Chrysomeloidea</taxon>
        <taxon>Chrysomelidae</taxon>
        <taxon>Chrysomelinae</taxon>
        <taxon>Chrysomelini</taxon>
        <taxon>Phaedon</taxon>
    </lineage>
</organism>
<dbReference type="OrthoDB" id="9974421at2759"/>
<dbReference type="AlphaFoldDB" id="A0A9N9SEK3"/>
<evidence type="ECO:0000256" key="7">
    <source>
        <dbReference type="SAM" id="SignalP"/>
    </source>
</evidence>
<dbReference type="EMBL" id="OU896718">
    <property type="protein sequence ID" value="CAG9815304.1"/>
    <property type="molecule type" value="Genomic_DNA"/>
</dbReference>
<dbReference type="GO" id="GO:0016042">
    <property type="term" value="P:lipid catabolic process"/>
    <property type="evidence" value="ECO:0007669"/>
    <property type="project" value="UniProtKB-KW"/>
</dbReference>
<keyword evidence="6" id="KW-0325">Glycoprotein</keyword>
<feature type="domain" description="AB hydrolase-1" evidence="8">
    <location>
        <begin position="86"/>
        <end position="217"/>
    </location>
</feature>
<keyword evidence="3" id="KW-0378">Hydrolase</keyword>
<gene>
    <name evidence="9" type="ORF">PHAECO_LOCUS3117</name>
</gene>
<accession>A0A9N9SEK3</accession>
<evidence type="ECO:0000256" key="4">
    <source>
        <dbReference type="ARBA" id="ARBA00022963"/>
    </source>
</evidence>
<evidence type="ECO:0000313" key="10">
    <source>
        <dbReference type="Proteomes" id="UP001153737"/>
    </source>
</evidence>
<feature type="signal peptide" evidence="7">
    <location>
        <begin position="1"/>
        <end position="19"/>
    </location>
</feature>
<dbReference type="PANTHER" id="PTHR11005">
    <property type="entry name" value="LYSOSOMAL ACID LIPASE-RELATED"/>
    <property type="match status" value="1"/>
</dbReference>
<evidence type="ECO:0000256" key="1">
    <source>
        <dbReference type="ARBA" id="ARBA00010701"/>
    </source>
</evidence>
<evidence type="ECO:0000259" key="8">
    <source>
        <dbReference type="Pfam" id="PF00561"/>
    </source>
</evidence>
<dbReference type="Proteomes" id="UP001153737">
    <property type="component" value="Chromosome 12"/>
</dbReference>
<feature type="chain" id="PRO_5040453923" description="AB hydrolase-1 domain-containing protein" evidence="7">
    <location>
        <begin position="20"/>
        <end position="412"/>
    </location>
</feature>
<dbReference type="Gene3D" id="3.40.50.1820">
    <property type="entry name" value="alpha/beta hydrolase"/>
    <property type="match status" value="1"/>
</dbReference>
<dbReference type="SUPFAM" id="SSF53474">
    <property type="entry name" value="alpha/beta-Hydrolases"/>
    <property type="match status" value="1"/>
</dbReference>
<name>A0A9N9SEK3_PHACE</name>